<dbReference type="OrthoDB" id="186344at2"/>
<name>A0A2S7IG51_9BACT</name>
<dbReference type="EMBL" id="PTRA01000007">
    <property type="protein sequence ID" value="PQA54161.1"/>
    <property type="molecule type" value="Genomic_DNA"/>
</dbReference>
<proteinExistence type="predicted"/>
<dbReference type="Gene3D" id="3.90.550.10">
    <property type="entry name" value="Spore Coat Polysaccharide Biosynthesis Protein SpsA, Chain A"/>
    <property type="match status" value="1"/>
</dbReference>
<dbReference type="AlphaFoldDB" id="A0A2S7IG51"/>
<evidence type="ECO:0000313" key="1">
    <source>
        <dbReference type="EMBL" id="PQA54161.1"/>
    </source>
</evidence>
<dbReference type="InterPro" id="IPR029044">
    <property type="entry name" value="Nucleotide-diphossugar_trans"/>
</dbReference>
<comment type="caution">
    <text evidence="1">The sequence shown here is derived from an EMBL/GenBank/DDBJ whole genome shotgun (WGS) entry which is preliminary data.</text>
</comment>
<keyword evidence="1" id="KW-0808">Transferase</keyword>
<dbReference type="GO" id="GO:0016740">
    <property type="term" value="F:transferase activity"/>
    <property type="evidence" value="ECO:0007669"/>
    <property type="project" value="UniProtKB-KW"/>
</dbReference>
<gene>
    <name evidence="1" type="ORF">C5O19_23605</name>
</gene>
<sequence>MYESLKKHCPHFHLYIYAFDTHSYEVLERLNLSQATIIGLDEWEDEQLLQLKSSRTAGEYCWTCTPATIWHTIQAYQLPHCTYIDADLLFFSNPDVLIKEMGEASVLITPHRYTPAYDQTETSGKYCVQFVTFKRDARGLEALAWWKKACIDWCYNRFEDGKFGDQKYLDDWLDRFSGVHELQHLGGGVAPWNVQQYAFMKSEPQLQGKDLFTDESFEVVFYHFHSFSYSRSNILRLCNPSYMLPDSAIKHLYAPYIRALQQSYEAIRQVNQAATSHEIANNVSWLGRSWKKTILFWIKGHYANHYHQFRFRHGLIIGR</sequence>
<keyword evidence="2" id="KW-1185">Reference proteome</keyword>
<dbReference type="Proteomes" id="UP000239590">
    <property type="component" value="Unassembled WGS sequence"/>
</dbReference>
<organism evidence="1 2">
    <name type="scientific">Siphonobacter curvatus</name>
    <dbReference type="NCBI Taxonomy" id="2094562"/>
    <lineage>
        <taxon>Bacteria</taxon>
        <taxon>Pseudomonadati</taxon>
        <taxon>Bacteroidota</taxon>
        <taxon>Cytophagia</taxon>
        <taxon>Cytophagales</taxon>
        <taxon>Cytophagaceae</taxon>
        <taxon>Siphonobacter</taxon>
    </lineage>
</organism>
<reference evidence="2" key="1">
    <citation type="submission" date="2018-02" db="EMBL/GenBank/DDBJ databases">
        <title>Genome sequencing of Solimonas sp. HR-BB.</title>
        <authorList>
            <person name="Lee Y."/>
            <person name="Jeon C.O."/>
        </authorList>
    </citation>
    <scope>NUCLEOTIDE SEQUENCE [LARGE SCALE GENOMIC DNA]</scope>
    <source>
        <strain evidence="2">HR-U</strain>
    </source>
</reference>
<accession>A0A2S7IG51</accession>
<dbReference type="SUPFAM" id="SSF53448">
    <property type="entry name" value="Nucleotide-diphospho-sugar transferases"/>
    <property type="match status" value="1"/>
</dbReference>
<evidence type="ECO:0000313" key="2">
    <source>
        <dbReference type="Proteomes" id="UP000239590"/>
    </source>
</evidence>
<protein>
    <submittedName>
        <fullName evidence="1">Glycosyl transferase</fullName>
    </submittedName>
</protein>